<keyword evidence="4" id="KW-1185">Reference proteome</keyword>
<keyword evidence="1" id="KW-0175">Coiled coil</keyword>
<feature type="coiled-coil region" evidence="1">
    <location>
        <begin position="148"/>
        <end position="189"/>
    </location>
</feature>
<dbReference type="OrthoDB" id="16092at2759"/>
<sequence length="284" mass="31902">MNITSKLCRCCLLRAKAKTTKMSDSQQNDVDVDVDVLLLQKILDLFVTAGYSGARSSNLSVSVTLTHDILTQGLAWCISSLAAASNSTTKSQSNELEEDIEAALRSIGCPYALQLHQIQQLDYNALYPVVQWLVNRIQTNTTMNINEVSYVMREIEREEHTVKQLEKELKDAEQSIEIVNADLNEQNLKNAHILNASQDLRVKLDKEGDKAVVERLTFLMESLKVLESKNSDSRSYCKQIDSSLQDDISWFENKMLSYEAGKSSFDDFGDFSCDPLGKLKSAKT</sequence>
<evidence type="ECO:0000256" key="1">
    <source>
        <dbReference type="SAM" id="Coils"/>
    </source>
</evidence>
<gene>
    <name evidence="3" type="ORF">AQUCO_01000657v1</name>
</gene>
<dbReference type="AlphaFoldDB" id="A0A2G5EAZ9"/>
<dbReference type="PANTHER" id="PTHR16441">
    <property type="entry name" value="FIDIPIDINE"/>
    <property type="match status" value="1"/>
</dbReference>
<dbReference type="InterPro" id="IPR048747">
    <property type="entry name" value="CCDC93_N"/>
</dbReference>
<accession>A0A2G5EAZ9</accession>
<organism evidence="3 4">
    <name type="scientific">Aquilegia coerulea</name>
    <name type="common">Rocky mountain columbine</name>
    <dbReference type="NCBI Taxonomy" id="218851"/>
    <lineage>
        <taxon>Eukaryota</taxon>
        <taxon>Viridiplantae</taxon>
        <taxon>Streptophyta</taxon>
        <taxon>Embryophyta</taxon>
        <taxon>Tracheophyta</taxon>
        <taxon>Spermatophyta</taxon>
        <taxon>Magnoliopsida</taxon>
        <taxon>Ranunculales</taxon>
        <taxon>Ranunculaceae</taxon>
        <taxon>Thalictroideae</taxon>
        <taxon>Aquilegia</taxon>
    </lineage>
</organism>
<dbReference type="Pfam" id="PF21673">
    <property type="entry name" value="CCDC93_N"/>
    <property type="match status" value="1"/>
</dbReference>
<dbReference type="PANTHER" id="PTHR16441:SF0">
    <property type="entry name" value="COILED-COIL DOMAIN-CONTAINING PROTEIN 93"/>
    <property type="match status" value="1"/>
</dbReference>
<evidence type="ECO:0000313" key="4">
    <source>
        <dbReference type="Proteomes" id="UP000230069"/>
    </source>
</evidence>
<evidence type="ECO:0000259" key="2">
    <source>
        <dbReference type="Pfam" id="PF21673"/>
    </source>
</evidence>
<feature type="domain" description="CCDC93 N-terminal" evidence="2">
    <location>
        <begin position="38"/>
        <end position="138"/>
    </location>
</feature>
<reference evidence="3 4" key="1">
    <citation type="submission" date="2017-09" db="EMBL/GenBank/DDBJ databases">
        <title>WGS assembly of Aquilegia coerulea Goldsmith.</title>
        <authorList>
            <person name="Hodges S."/>
            <person name="Kramer E."/>
            <person name="Nordborg M."/>
            <person name="Tomkins J."/>
            <person name="Borevitz J."/>
            <person name="Derieg N."/>
            <person name="Yan J."/>
            <person name="Mihaltcheva S."/>
            <person name="Hayes R.D."/>
            <person name="Rokhsar D."/>
        </authorList>
    </citation>
    <scope>NUCLEOTIDE SEQUENCE [LARGE SCALE GENOMIC DNA]</scope>
    <source>
        <strain evidence="4">cv. Goldsmith</strain>
    </source>
</reference>
<dbReference type="GO" id="GO:0006893">
    <property type="term" value="P:Golgi to plasma membrane transport"/>
    <property type="evidence" value="ECO:0007669"/>
    <property type="project" value="TreeGrafter"/>
</dbReference>
<dbReference type="InterPro" id="IPR039116">
    <property type="entry name" value="CCDC93"/>
</dbReference>
<name>A0A2G5EAZ9_AQUCA</name>
<feature type="non-terminal residue" evidence="3">
    <location>
        <position position="284"/>
    </location>
</feature>
<proteinExistence type="predicted"/>
<dbReference type="Proteomes" id="UP000230069">
    <property type="component" value="Unassembled WGS sequence"/>
</dbReference>
<protein>
    <recommendedName>
        <fullName evidence="2">CCDC93 N-terminal domain-containing protein</fullName>
    </recommendedName>
</protein>
<evidence type="ECO:0000313" key="3">
    <source>
        <dbReference type="EMBL" id="PIA52943.1"/>
    </source>
</evidence>
<dbReference type="EMBL" id="KZ305027">
    <property type="protein sequence ID" value="PIA52943.1"/>
    <property type="molecule type" value="Genomic_DNA"/>
</dbReference>